<keyword evidence="1" id="KW-0175">Coiled coil</keyword>
<dbReference type="Proteomes" id="UP000692954">
    <property type="component" value="Unassembled WGS sequence"/>
</dbReference>
<gene>
    <name evidence="2" type="ORF">PSON_ATCC_30995.1.T2710001</name>
</gene>
<sequence>MTTRQEVNRKIELHIQVLEQHLDSSFDKINNFIDQVFILDYSISKITSTKSELQQPKFNQFQLIGQSEFLENIVYEMKSLMKLNQKNQQMINDFQKHDEEQKKQISNLKNQNEGQSLKLKEFEQKIIYKFIIETQCELILKQKQAELKISQNEDILKQLSQSLQFSYQLTFSTTYKHNRSSVTQDGKVIETNEQCCMCDQIIPKNRVIQFAVKVLELGFVMIGIGFRDIVQSQDFKSCYYLGAGTYNIHWSGYCYNHDQPDKNQKEITFKFSRNDIIIVEVDIQNKYVKWTKQSTNELFTLAIDTSKDLYPCVHLNARCKVEILNQW</sequence>
<organism evidence="2 3">
    <name type="scientific">Paramecium sonneborni</name>
    <dbReference type="NCBI Taxonomy" id="65129"/>
    <lineage>
        <taxon>Eukaryota</taxon>
        <taxon>Sar</taxon>
        <taxon>Alveolata</taxon>
        <taxon>Ciliophora</taxon>
        <taxon>Intramacronucleata</taxon>
        <taxon>Oligohymenophorea</taxon>
        <taxon>Peniculida</taxon>
        <taxon>Parameciidae</taxon>
        <taxon>Paramecium</taxon>
    </lineage>
</organism>
<dbReference type="AlphaFoldDB" id="A0A8S1RNI8"/>
<accession>A0A8S1RNI8</accession>
<reference evidence="2" key="1">
    <citation type="submission" date="2021-01" db="EMBL/GenBank/DDBJ databases">
        <authorList>
            <consortium name="Genoscope - CEA"/>
            <person name="William W."/>
        </authorList>
    </citation>
    <scope>NUCLEOTIDE SEQUENCE</scope>
</reference>
<evidence type="ECO:0000313" key="2">
    <source>
        <dbReference type="EMBL" id="CAD8130241.1"/>
    </source>
</evidence>
<dbReference type="EMBL" id="CAJJDN010000271">
    <property type="protein sequence ID" value="CAD8130241.1"/>
    <property type="molecule type" value="Genomic_DNA"/>
</dbReference>
<evidence type="ECO:0000313" key="3">
    <source>
        <dbReference type="Proteomes" id="UP000692954"/>
    </source>
</evidence>
<comment type="caution">
    <text evidence="2">The sequence shown here is derived from an EMBL/GenBank/DDBJ whole genome shotgun (WGS) entry which is preliminary data.</text>
</comment>
<keyword evidence="3" id="KW-1185">Reference proteome</keyword>
<name>A0A8S1RNI8_9CILI</name>
<protein>
    <submittedName>
        <fullName evidence="2">Uncharacterized protein</fullName>
    </submittedName>
</protein>
<feature type="coiled-coil region" evidence="1">
    <location>
        <begin position="80"/>
        <end position="125"/>
    </location>
</feature>
<proteinExistence type="predicted"/>
<evidence type="ECO:0000256" key="1">
    <source>
        <dbReference type="SAM" id="Coils"/>
    </source>
</evidence>